<evidence type="ECO:0000256" key="3">
    <source>
        <dbReference type="ARBA" id="ARBA00022553"/>
    </source>
</evidence>
<dbReference type="PANTHER" id="PTHR43065">
    <property type="entry name" value="SENSOR HISTIDINE KINASE"/>
    <property type="match status" value="1"/>
</dbReference>
<dbReference type="InterPro" id="IPR000014">
    <property type="entry name" value="PAS"/>
</dbReference>
<evidence type="ECO:0000313" key="9">
    <source>
        <dbReference type="EMBL" id="SDW23473.1"/>
    </source>
</evidence>
<feature type="region of interest" description="Disordered" evidence="5">
    <location>
        <begin position="677"/>
        <end position="707"/>
    </location>
</feature>
<dbReference type="InterPro" id="IPR003661">
    <property type="entry name" value="HisK_dim/P_dom"/>
</dbReference>
<dbReference type="InterPro" id="IPR005467">
    <property type="entry name" value="His_kinase_dom"/>
</dbReference>
<keyword evidence="3 4" id="KW-0597">Phosphoprotein</keyword>
<dbReference type="FunFam" id="1.10.287.130:FF:000037">
    <property type="entry name" value="Hybrid sensor histidine kinase/response regulator"/>
    <property type="match status" value="1"/>
</dbReference>
<evidence type="ECO:0000259" key="8">
    <source>
        <dbReference type="PROSITE" id="PS50110"/>
    </source>
</evidence>
<feature type="compositionally biased region" description="Low complexity" evidence="5">
    <location>
        <begin position="687"/>
        <end position="707"/>
    </location>
</feature>
<name>A0A1H2RVG1_9RHOB</name>
<keyword evidence="10" id="KW-1185">Reference proteome</keyword>
<keyword evidence="6" id="KW-1133">Transmembrane helix</keyword>
<evidence type="ECO:0000259" key="7">
    <source>
        <dbReference type="PROSITE" id="PS50109"/>
    </source>
</evidence>
<dbReference type="CDD" id="cd00130">
    <property type="entry name" value="PAS"/>
    <property type="match status" value="1"/>
</dbReference>
<proteinExistence type="predicted"/>
<dbReference type="SMART" id="SM00448">
    <property type="entry name" value="REC"/>
    <property type="match status" value="1"/>
</dbReference>
<dbReference type="SUPFAM" id="SSF55874">
    <property type="entry name" value="ATPase domain of HSP90 chaperone/DNA topoisomerase II/histidine kinase"/>
    <property type="match status" value="1"/>
</dbReference>
<evidence type="ECO:0000256" key="1">
    <source>
        <dbReference type="ARBA" id="ARBA00000085"/>
    </source>
</evidence>
<dbReference type="STRING" id="1545044.SAMN05444276_101464"/>
<feature type="domain" description="Histidine kinase" evidence="7">
    <location>
        <begin position="311"/>
        <end position="534"/>
    </location>
</feature>
<dbReference type="EC" id="2.7.13.3" evidence="2"/>
<sequence length="707" mass="74874">MKLIASARAATILPLLMLPLAVASLWLLVAPHVVEPRVLVIVGAVVVAWYLLGGWIAVQRLSQGVTLARQARAARGALAADPGCAWLVDPDGLVRGQSPQAERSRDLLGAPIAALLQRGRADPGAVAARLLSRAAEGRGAEVALPDGQRVTAARLPGSRLQVWRIAVPEPADDAPEPGSEAAQVMPLDLAGMPVAMLDMDAMGQVRAVNPAAEALLGRVPPGASMGDLLDGLGRPLSDWIAEVREGRSLGRGEVMRTRCEGQERDVQVTLAAAPGVDRIVAVLTDASALRTLEDQFVQSQKMQAIGQLAGGIAHDFNNLLTAISGHCDLLMVRRDTADPDYDDLHQISQNANRAAALVRQLLAFSRKQTLKSEIVDLRDTLSDLTHLLNRLVGERIVLTITHDPALRPIRGDARQLEQVLMNLVVNARDAMPSGGEIAIHTENLRLGTGRTMEGANLPRGDYVRITVTDQGCGMPPEVVEKIFEPFFTTKRVGEGTGLGLSTAYGIVKQTGGYIFCRSTPGEGTVFSLYFPARKAGKPPPPPVEASAPATLPGGAAERRRVVLLVEDEAPVRSFARRALNLRGFDVIEADSGEAALTILRDEALTVDLLVSDVVMPGLDGPSWVREALVKRSGTPVIFMSGYTDVPLTEGQDPVPNALFLAKPFSLSELAASVERHLSDSGGIGPDAGQAASSPPRPAGAAAPAVRN</sequence>
<dbReference type="Gene3D" id="3.30.565.10">
    <property type="entry name" value="Histidine kinase-like ATPase, C-terminal domain"/>
    <property type="match status" value="1"/>
</dbReference>
<gene>
    <name evidence="9" type="ORF">SAMN05444276_101464</name>
</gene>
<dbReference type="PRINTS" id="PR00344">
    <property type="entry name" value="BCTRLSENSOR"/>
</dbReference>
<dbReference type="SUPFAM" id="SSF55785">
    <property type="entry name" value="PYP-like sensor domain (PAS domain)"/>
    <property type="match status" value="1"/>
</dbReference>
<dbReference type="SUPFAM" id="SSF52172">
    <property type="entry name" value="CheY-like"/>
    <property type="match status" value="1"/>
</dbReference>
<feature type="transmembrane region" description="Helical" evidence="6">
    <location>
        <begin position="38"/>
        <end position="58"/>
    </location>
</feature>
<dbReference type="Pfam" id="PF00072">
    <property type="entry name" value="Response_reg"/>
    <property type="match status" value="1"/>
</dbReference>
<dbReference type="SMART" id="SM00387">
    <property type="entry name" value="HATPase_c"/>
    <property type="match status" value="1"/>
</dbReference>
<evidence type="ECO:0000256" key="6">
    <source>
        <dbReference type="SAM" id="Phobius"/>
    </source>
</evidence>
<dbReference type="GO" id="GO:0000155">
    <property type="term" value="F:phosphorelay sensor kinase activity"/>
    <property type="evidence" value="ECO:0007669"/>
    <property type="project" value="InterPro"/>
</dbReference>
<evidence type="ECO:0000256" key="2">
    <source>
        <dbReference type="ARBA" id="ARBA00012438"/>
    </source>
</evidence>
<dbReference type="OrthoDB" id="9796100at2"/>
<dbReference type="InterPro" id="IPR036097">
    <property type="entry name" value="HisK_dim/P_sf"/>
</dbReference>
<dbReference type="SMART" id="SM00388">
    <property type="entry name" value="HisKA"/>
    <property type="match status" value="1"/>
</dbReference>
<evidence type="ECO:0000256" key="5">
    <source>
        <dbReference type="SAM" id="MobiDB-lite"/>
    </source>
</evidence>
<evidence type="ECO:0000313" key="10">
    <source>
        <dbReference type="Proteomes" id="UP000182944"/>
    </source>
</evidence>
<dbReference type="Gene3D" id="3.30.450.20">
    <property type="entry name" value="PAS domain"/>
    <property type="match status" value="1"/>
</dbReference>
<dbReference type="Pfam" id="PF00512">
    <property type="entry name" value="HisKA"/>
    <property type="match status" value="1"/>
</dbReference>
<dbReference type="InterPro" id="IPR011006">
    <property type="entry name" value="CheY-like_superfamily"/>
</dbReference>
<feature type="modified residue" description="4-aspartylphosphate" evidence="4">
    <location>
        <position position="612"/>
    </location>
</feature>
<dbReference type="InterPro" id="IPR003594">
    <property type="entry name" value="HATPase_dom"/>
</dbReference>
<keyword evidence="9" id="KW-0808">Transferase</keyword>
<dbReference type="Gene3D" id="3.40.50.2300">
    <property type="match status" value="1"/>
</dbReference>
<comment type="catalytic activity">
    <reaction evidence="1">
        <text>ATP + protein L-histidine = ADP + protein N-phospho-L-histidine.</text>
        <dbReference type="EC" id="2.7.13.3"/>
    </reaction>
</comment>
<dbReference type="CDD" id="cd00082">
    <property type="entry name" value="HisKA"/>
    <property type="match status" value="1"/>
</dbReference>
<dbReference type="InterPro" id="IPR035965">
    <property type="entry name" value="PAS-like_dom_sf"/>
</dbReference>
<dbReference type="PROSITE" id="PS50110">
    <property type="entry name" value="RESPONSE_REGULATORY"/>
    <property type="match status" value="1"/>
</dbReference>
<dbReference type="EMBL" id="FNNA01000001">
    <property type="protein sequence ID" value="SDW23473.1"/>
    <property type="molecule type" value="Genomic_DNA"/>
</dbReference>
<dbReference type="InterPro" id="IPR036890">
    <property type="entry name" value="HATPase_C_sf"/>
</dbReference>
<feature type="domain" description="Response regulatory" evidence="8">
    <location>
        <begin position="561"/>
        <end position="677"/>
    </location>
</feature>
<evidence type="ECO:0000256" key="4">
    <source>
        <dbReference type="PROSITE-ProRule" id="PRU00169"/>
    </source>
</evidence>
<dbReference type="PANTHER" id="PTHR43065:SF42">
    <property type="entry name" value="TWO-COMPONENT SENSOR PPRA"/>
    <property type="match status" value="1"/>
</dbReference>
<dbReference type="Proteomes" id="UP000182944">
    <property type="component" value="Unassembled WGS sequence"/>
</dbReference>
<dbReference type="Gene3D" id="1.10.287.130">
    <property type="match status" value="1"/>
</dbReference>
<feature type="transmembrane region" description="Helical" evidence="6">
    <location>
        <begin position="12"/>
        <end position="32"/>
    </location>
</feature>
<dbReference type="SUPFAM" id="SSF47384">
    <property type="entry name" value="Homodimeric domain of signal transducing histidine kinase"/>
    <property type="match status" value="1"/>
</dbReference>
<organism evidence="9 10">
    <name type="scientific">Paracoccus sanguinis</name>
    <dbReference type="NCBI Taxonomy" id="1545044"/>
    <lineage>
        <taxon>Bacteria</taxon>
        <taxon>Pseudomonadati</taxon>
        <taxon>Pseudomonadota</taxon>
        <taxon>Alphaproteobacteria</taxon>
        <taxon>Rhodobacterales</taxon>
        <taxon>Paracoccaceae</taxon>
        <taxon>Paracoccus</taxon>
    </lineage>
</organism>
<protein>
    <recommendedName>
        <fullName evidence="2">histidine kinase</fullName>
        <ecNumber evidence="2">2.7.13.3</ecNumber>
    </recommendedName>
</protein>
<accession>A0A1H2RVG1</accession>
<dbReference type="AlphaFoldDB" id="A0A1H2RVG1"/>
<dbReference type="InterPro" id="IPR004358">
    <property type="entry name" value="Sig_transdc_His_kin-like_C"/>
</dbReference>
<keyword evidence="6" id="KW-0812">Transmembrane</keyword>
<keyword evidence="9" id="KW-0418">Kinase</keyword>
<dbReference type="PROSITE" id="PS50109">
    <property type="entry name" value="HIS_KIN"/>
    <property type="match status" value="1"/>
</dbReference>
<dbReference type="RefSeq" id="WP_074826027.1">
    <property type="nucleotide sequence ID" value="NZ_FNNA01000001.1"/>
</dbReference>
<dbReference type="Pfam" id="PF02518">
    <property type="entry name" value="HATPase_c"/>
    <property type="match status" value="1"/>
</dbReference>
<reference evidence="10" key="1">
    <citation type="submission" date="2016-10" db="EMBL/GenBank/DDBJ databases">
        <authorList>
            <person name="Varghese N."/>
            <person name="Submissions S."/>
        </authorList>
    </citation>
    <scope>NUCLEOTIDE SEQUENCE [LARGE SCALE GENOMIC DNA]</scope>
    <source>
        <strain evidence="10">DSM 29303</strain>
    </source>
</reference>
<keyword evidence="6" id="KW-0472">Membrane</keyword>
<dbReference type="InterPro" id="IPR001789">
    <property type="entry name" value="Sig_transdc_resp-reg_receiver"/>
</dbReference>